<dbReference type="EMBL" id="KE345790">
    <property type="protein sequence ID" value="EXC16350.1"/>
    <property type="molecule type" value="Genomic_DNA"/>
</dbReference>
<dbReference type="PANTHER" id="PTHR47212:SF4">
    <property type="entry name" value="ADHESIN-LIKE PROTEIN, PUTATIVE (DUF3741)-RELATED"/>
    <property type="match status" value="1"/>
</dbReference>
<feature type="compositionally biased region" description="Polar residues" evidence="1">
    <location>
        <begin position="88"/>
        <end position="97"/>
    </location>
</feature>
<keyword evidence="3" id="KW-1185">Reference proteome</keyword>
<dbReference type="Proteomes" id="UP000030645">
    <property type="component" value="Unassembled WGS sequence"/>
</dbReference>
<evidence type="ECO:0000256" key="1">
    <source>
        <dbReference type="SAM" id="MobiDB-lite"/>
    </source>
</evidence>
<proteinExistence type="predicted"/>
<protein>
    <submittedName>
        <fullName evidence="2">Uncharacterized protein</fullName>
    </submittedName>
</protein>
<name>W9S5D5_9ROSA</name>
<dbReference type="PANTHER" id="PTHR47212">
    <property type="entry name" value="ADHESIN-LIKE PROTEIN, PUTATIVE (DUF3741)-RELATED"/>
    <property type="match status" value="1"/>
</dbReference>
<evidence type="ECO:0000313" key="3">
    <source>
        <dbReference type="Proteomes" id="UP000030645"/>
    </source>
</evidence>
<sequence>MGAKRSQRRAVRFEKDQSGCMWGLISMFDFRHGRSTRKLIADRRHGSKHTLGTGISKNKFEVLSNLEENCQGTIGYLKRYKSRVKPGMSTNQTSTAMSDIEKLPEQGNEQ</sequence>
<evidence type="ECO:0000313" key="2">
    <source>
        <dbReference type="EMBL" id="EXC16350.1"/>
    </source>
</evidence>
<feature type="region of interest" description="Disordered" evidence="1">
    <location>
        <begin position="86"/>
        <end position="110"/>
    </location>
</feature>
<reference evidence="3" key="1">
    <citation type="submission" date="2013-01" db="EMBL/GenBank/DDBJ databases">
        <title>Draft Genome Sequence of a Mulberry Tree, Morus notabilis C.K. Schneid.</title>
        <authorList>
            <person name="He N."/>
            <person name="Zhao S."/>
        </authorList>
    </citation>
    <scope>NUCLEOTIDE SEQUENCE</scope>
</reference>
<gene>
    <name evidence="2" type="ORF">L484_006557</name>
</gene>
<dbReference type="AlphaFoldDB" id="W9S5D5"/>
<accession>W9S5D5</accession>
<organism evidence="2 3">
    <name type="scientific">Morus notabilis</name>
    <dbReference type="NCBI Taxonomy" id="981085"/>
    <lineage>
        <taxon>Eukaryota</taxon>
        <taxon>Viridiplantae</taxon>
        <taxon>Streptophyta</taxon>
        <taxon>Embryophyta</taxon>
        <taxon>Tracheophyta</taxon>
        <taxon>Spermatophyta</taxon>
        <taxon>Magnoliopsida</taxon>
        <taxon>eudicotyledons</taxon>
        <taxon>Gunneridae</taxon>
        <taxon>Pentapetalae</taxon>
        <taxon>rosids</taxon>
        <taxon>fabids</taxon>
        <taxon>Rosales</taxon>
        <taxon>Moraceae</taxon>
        <taxon>Moreae</taxon>
        <taxon>Morus</taxon>
    </lineage>
</organism>